<dbReference type="Proteomes" id="UP001558613">
    <property type="component" value="Unassembled WGS sequence"/>
</dbReference>
<gene>
    <name evidence="1" type="ORF">QQF64_031277</name>
</gene>
<evidence type="ECO:0000313" key="2">
    <source>
        <dbReference type="Proteomes" id="UP001558613"/>
    </source>
</evidence>
<proteinExistence type="predicted"/>
<sequence>MLRWVCSSLLNPEVSAGPVDKTAEQSPLSYLPKDFAVTFTNIHTRARGFKLHCMSGRRRTEQTNAAEASLCLLVVVWNNGIM</sequence>
<organism evidence="1 2">
    <name type="scientific">Cirrhinus molitorella</name>
    <name type="common">mud carp</name>
    <dbReference type="NCBI Taxonomy" id="172907"/>
    <lineage>
        <taxon>Eukaryota</taxon>
        <taxon>Metazoa</taxon>
        <taxon>Chordata</taxon>
        <taxon>Craniata</taxon>
        <taxon>Vertebrata</taxon>
        <taxon>Euteleostomi</taxon>
        <taxon>Actinopterygii</taxon>
        <taxon>Neopterygii</taxon>
        <taxon>Teleostei</taxon>
        <taxon>Ostariophysi</taxon>
        <taxon>Cypriniformes</taxon>
        <taxon>Cyprinidae</taxon>
        <taxon>Labeoninae</taxon>
        <taxon>Labeonini</taxon>
        <taxon>Cirrhinus</taxon>
    </lineage>
</organism>
<evidence type="ECO:0000313" key="1">
    <source>
        <dbReference type="EMBL" id="KAL1268988.1"/>
    </source>
</evidence>
<dbReference type="EMBL" id="JAYMGO010000008">
    <property type="protein sequence ID" value="KAL1268988.1"/>
    <property type="molecule type" value="Genomic_DNA"/>
</dbReference>
<accession>A0ABR3MWG9</accession>
<name>A0ABR3MWG9_9TELE</name>
<comment type="caution">
    <text evidence="1">The sequence shown here is derived from an EMBL/GenBank/DDBJ whole genome shotgun (WGS) entry which is preliminary data.</text>
</comment>
<reference evidence="1 2" key="1">
    <citation type="submission" date="2023-09" db="EMBL/GenBank/DDBJ databases">
        <authorList>
            <person name="Wang M."/>
        </authorList>
    </citation>
    <scope>NUCLEOTIDE SEQUENCE [LARGE SCALE GENOMIC DNA]</scope>
    <source>
        <strain evidence="1">GT-2023</strain>
        <tissue evidence="1">Liver</tissue>
    </source>
</reference>
<protein>
    <submittedName>
        <fullName evidence="1">Uncharacterized protein</fullName>
    </submittedName>
</protein>
<keyword evidence="2" id="KW-1185">Reference proteome</keyword>